<reference evidence="1" key="1">
    <citation type="journal article" date="2015" name="Nature">
        <title>Complex archaea that bridge the gap between prokaryotes and eukaryotes.</title>
        <authorList>
            <person name="Spang A."/>
            <person name="Saw J.H."/>
            <person name="Jorgensen S.L."/>
            <person name="Zaremba-Niedzwiedzka K."/>
            <person name="Martijn J."/>
            <person name="Lind A.E."/>
            <person name="van Eijk R."/>
            <person name="Schleper C."/>
            <person name="Guy L."/>
            <person name="Ettema T.J."/>
        </authorList>
    </citation>
    <scope>NUCLEOTIDE SEQUENCE</scope>
</reference>
<accession>A0A0F9B0R9</accession>
<dbReference type="EMBL" id="LAZR01040153">
    <property type="protein sequence ID" value="KKL15200.1"/>
    <property type="molecule type" value="Genomic_DNA"/>
</dbReference>
<name>A0A0F9B0R9_9ZZZZ</name>
<proteinExistence type="predicted"/>
<dbReference type="AlphaFoldDB" id="A0A0F9B0R9"/>
<comment type="caution">
    <text evidence="1">The sequence shown here is derived from an EMBL/GenBank/DDBJ whole genome shotgun (WGS) entry which is preliminary data.</text>
</comment>
<organism evidence="1">
    <name type="scientific">marine sediment metagenome</name>
    <dbReference type="NCBI Taxonomy" id="412755"/>
    <lineage>
        <taxon>unclassified sequences</taxon>
        <taxon>metagenomes</taxon>
        <taxon>ecological metagenomes</taxon>
    </lineage>
</organism>
<feature type="non-terminal residue" evidence="1">
    <location>
        <position position="74"/>
    </location>
</feature>
<evidence type="ECO:0000313" key="1">
    <source>
        <dbReference type="EMBL" id="KKL15200.1"/>
    </source>
</evidence>
<sequence length="74" mass="8453">MKDAGYICMHLLLLSLSADATSKKTYLSIVESIEGTKKFTGEQENWLFQNCRLLDEEMTELNFPQLEPAMSDAY</sequence>
<protein>
    <submittedName>
        <fullName evidence="1">Uncharacterized protein</fullName>
    </submittedName>
</protein>
<gene>
    <name evidence="1" type="ORF">LCGC14_2508000</name>
</gene>